<dbReference type="InterPro" id="IPR010846">
    <property type="entry name" value="AmiA-like"/>
</dbReference>
<dbReference type="Proteomes" id="UP000194946">
    <property type="component" value="Unassembled WGS sequence"/>
</dbReference>
<keyword evidence="2" id="KW-1185">Reference proteome</keyword>
<gene>
    <name evidence="1" type="ORF">HK18_04570</name>
</gene>
<dbReference type="Gene3D" id="2.30.260.10">
    <property type="entry name" value="putative xylanase like domain"/>
    <property type="match status" value="1"/>
</dbReference>
<dbReference type="SUPFAM" id="SSF54001">
    <property type="entry name" value="Cysteine proteinases"/>
    <property type="match status" value="1"/>
</dbReference>
<name>A0A251ZWY3_9PROT</name>
<organism evidence="1 2">
    <name type="scientific">Commensalibacter intestini</name>
    <dbReference type="NCBI Taxonomy" id="479936"/>
    <lineage>
        <taxon>Bacteria</taxon>
        <taxon>Pseudomonadati</taxon>
        <taxon>Pseudomonadota</taxon>
        <taxon>Alphaproteobacteria</taxon>
        <taxon>Acetobacterales</taxon>
        <taxon>Acetobacteraceae</taxon>
    </lineage>
</organism>
<accession>A0A251ZWY3</accession>
<protein>
    <submittedName>
        <fullName evidence="1">Membrane protein</fullName>
    </submittedName>
</protein>
<dbReference type="EMBL" id="JOPB01000002">
    <property type="protein sequence ID" value="OUI79169.1"/>
    <property type="molecule type" value="Genomic_DNA"/>
</dbReference>
<evidence type="ECO:0000313" key="1">
    <source>
        <dbReference type="EMBL" id="OUI79169.1"/>
    </source>
</evidence>
<dbReference type="AlphaFoldDB" id="A0A251ZWY3"/>
<proteinExistence type="predicted"/>
<evidence type="ECO:0000313" key="2">
    <source>
        <dbReference type="Proteomes" id="UP000194946"/>
    </source>
</evidence>
<sequence length="238" mass="26665">MAITIPSAKAADIITTQKAQTLLNTQPHSIEAISGKMLNTPYVADTLIGSSTIPEKLVINVNSVDCFTFIDDVLALYQSHDLNDLTKNMTKIRYVDGKVNFLDRKHFFSDWYSRSPQNAKDITQQISPHAVTILKHLNRKADGSEYLPGLGITAREIHYIPSTYVNDDVINHLKTDDFIGIYTPKDGLDASHVGILIKKDNQIYFRNASSLAKNRKVVDSPLLQYIHNKPGIMVLRAQ</sequence>
<dbReference type="Gene3D" id="1.10.3670.10">
    <property type="entry name" value="Putative xylanase like domain"/>
    <property type="match status" value="1"/>
</dbReference>
<comment type="caution">
    <text evidence="1">The sequence shown here is derived from an EMBL/GenBank/DDBJ whole genome shotgun (WGS) entry which is preliminary data.</text>
</comment>
<dbReference type="InterPro" id="IPR038765">
    <property type="entry name" value="Papain-like_cys_pep_sf"/>
</dbReference>
<reference evidence="2" key="1">
    <citation type="submission" date="2014-06" db="EMBL/GenBank/DDBJ databases">
        <authorList>
            <person name="Winans N.J."/>
            <person name="Newell P.D."/>
            <person name="Douglas A.E."/>
        </authorList>
    </citation>
    <scope>NUCLEOTIDE SEQUENCE [LARGE SCALE GENOMIC DNA]</scope>
    <source>
        <strain evidence="2">DmL_052</strain>
    </source>
</reference>
<dbReference type="Pfam" id="PF07313">
    <property type="entry name" value="AmiA-like"/>
    <property type="match status" value="1"/>
</dbReference>